<sequence>MANMNVTYGEMTDAANRLISGKDDITAKLHELQTLVNNLVNGGFVTDSASGAFHSSYEQFTKGTTDAVNGLDGMSQFLTKAADALQNVDQQLAKGIGG</sequence>
<name>A0ABQ6K0B2_9MICO</name>
<proteinExistence type="predicted"/>
<keyword evidence="2" id="KW-1185">Reference proteome</keyword>
<dbReference type="RefSeq" id="WP_284253049.1">
    <property type="nucleotide sequence ID" value="NZ_BAAAQO010000003.1"/>
</dbReference>
<evidence type="ECO:0000313" key="1">
    <source>
        <dbReference type="EMBL" id="GMA94035.1"/>
    </source>
</evidence>
<reference evidence="2" key="1">
    <citation type="journal article" date="2019" name="Int. J. Syst. Evol. Microbiol.">
        <title>The Global Catalogue of Microorganisms (GCM) 10K type strain sequencing project: providing services to taxonomists for standard genome sequencing and annotation.</title>
        <authorList>
            <consortium name="The Broad Institute Genomics Platform"/>
            <consortium name="The Broad Institute Genome Sequencing Center for Infectious Disease"/>
            <person name="Wu L."/>
            <person name="Ma J."/>
        </authorList>
    </citation>
    <scope>NUCLEOTIDE SEQUENCE [LARGE SCALE GENOMIC DNA]</scope>
    <source>
        <strain evidence="2">NBRC 108894</strain>
    </source>
</reference>
<evidence type="ECO:0000313" key="2">
    <source>
        <dbReference type="Proteomes" id="UP001157034"/>
    </source>
</evidence>
<dbReference type="Pfam" id="PF06013">
    <property type="entry name" value="WXG100"/>
    <property type="match status" value="1"/>
</dbReference>
<dbReference type="Proteomes" id="UP001157034">
    <property type="component" value="Unassembled WGS sequence"/>
</dbReference>
<evidence type="ECO:0008006" key="3">
    <source>
        <dbReference type="Google" id="ProtNLM"/>
    </source>
</evidence>
<gene>
    <name evidence="1" type="ORF">GCM10025881_08590</name>
</gene>
<comment type="caution">
    <text evidence="1">The sequence shown here is derived from an EMBL/GenBank/DDBJ whole genome shotgun (WGS) entry which is preliminary data.</text>
</comment>
<accession>A0ABQ6K0B2</accession>
<dbReference type="Gene3D" id="1.10.287.1060">
    <property type="entry name" value="ESAT-6-like"/>
    <property type="match status" value="1"/>
</dbReference>
<dbReference type="SUPFAM" id="SSF140453">
    <property type="entry name" value="EsxAB dimer-like"/>
    <property type="match status" value="1"/>
</dbReference>
<organism evidence="1 2">
    <name type="scientific">Pseudolysinimonas kribbensis</name>
    <dbReference type="NCBI Taxonomy" id="433641"/>
    <lineage>
        <taxon>Bacteria</taxon>
        <taxon>Bacillati</taxon>
        <taxon>Actinomycetota</taxon>
        <taxon>Actinomycetes</taxon>
        <taxon>Micrococcales</taxon>
        <taxon>Microbacteriaceae</taxon>
        <taxon>Pseudolysinimonas</taxon>
    </lineage>
</organism>
<protein>
    <recommendedName>
        <fullName evidence="3">WXG100 family type VII secretion target</fullName>
    </recommendedName>
</protein>
<dbReference type="InterPro" id="IPR036689">
    <property type="entry name" value="ESAT-6-like_sf"/>
</dbReference>
<dbReference type="InterPro" id="IPR010310">
    <property type="entry name" value="T7SS_ESAT-6-like"/>
</dbReference>
<dbReference type="EMBL" id="BSVB01000001">
    <property type="protein sequence ID" value="GMA94035.1"/>
    <property type="molecule type" value="Genomic_DNA"/>
</dbReference>